<reference evidence="1 2" key="1">
    <citation type="submission" date="2019-03" db="EMBL/GenBank/DDBJ databases">
        <title>Freshwater and sediment microbial communities from various areas in North America, analyzing microbe dynamics in response to fracking.</title>
        <authorList>
            <person name="Lamendella R."/>
        </authorList>
    </citation>
    <scope>NUCLEOTIDE SEQUENCE [LARGE SCALE GENOMIC DNA]</scope>
    <source>
        <strain evidence="1 2">1_TX</strain>
    </source>
</reference>
<dbReference type="EMBL" id="SNWH01000020">
    <property type="protein sequence ID" value="TDO02522.1"/>
    <property type="molecule type" value="Genomic_DNA"/>
</dbReference>
<proteinExistence type="predicted"/>
<organism evidence="1 2">
    <name type="scientific">Halomonas ventosae</name>
    <dbReference type="NCBI Taxonomy" id="229007"/>
    <lineage>
        <taxon>Bacteria</taxon>
        <taxon>Pseudomonadati</taxon>
        <taxon>Pseudomonadota</taxon>
        <taxon>Gammaproteobacteria</taxon>
        <taxon>Oceanospirillales</taxon>
        <taxon>Halomonadaceae</taxon>
        <taxon>Halomonas</taxon>
    </lineage>
</organism>
<dbReference type="RefSeq" id="WP_133484005.1">
    <property type="nucleotide sequence ID" value="NZ_SNWH01000020.1"/>
</dbReference>
<dbReference type="Proteomes" id="UP000295150">
    <property type="component" value="Unassembled WGS sequence"/>
</dbReference>
<sequence>MQRCPNCRARLSGDGDSHCRRCGMELTRLLEAEQAAQQRVVAALGRLEVGDVSGAIAALEQARSLYREPFSALLLDFARSL</sequence>
<protein>
    <submittedName>
        <fullName evidence="1">Uncharacterized protein</fullName>
    </submittedName>
</protein>
<keyword evidence="2" id="KW-1185">Reference proteome</keyword>
<comment type="caution">
    <text evidence="1">The sequence shown here is derived from an EMBL/GenBank/DDBJ whole genome shotgun (WGS) entry which is preliminary data.</text>
</comment>
<evidence type="ECO:0000313" key="2">
    <source>
        <dbReference type="Proteomes" id="UP000295150"/>
    </source>
</evidence>
<dbReference type="OrthoDB" id="5770924at2"/>
<accession>A0A4R6H397</accession>
<dbReference type="AlphaFoldDB" id="A0A4R6H397"/>
<gene>
    <name evidence="1" type="ORF">DFO68_12029</name>
</gene>
<evidence type="ECO:0000313" key="1">
    <source>
        <dbReference type="EMBL" id="TDO02522.1"/>
    </source>
</evidence>
<name>A0A4R6H397_9GAMM</name>